<reference evidence="1" key="1">
    <citation type="submission" date="2020-10" db="EMBL/GenBank/DDBJ databases">
        <authorList>
            <person name="Gilroy R."/>
        </authorList>
    </citation>
    <scope>NUCLEOTIDE SEQUENCE</scope>
    <source>
        <strain evidence="1">ChiSxjej2B14-8506</strain>
    </source>
</reference>
<gene>
    <name evidence="1" type="ORF">IAC59_07250</name>
</gene>
<organism evidence="1 2">
    <name type="scientific">Candidatus Fimadaptatus faecigallinarum</name>
    <dbReference type="NCBI Taxonomy" id="2840814"/>
    <lineage>
        <taxon>Bacteria</taxon>
        <taxon>Bacillati</taxon>
        <taxon>Bacillota</taxon>
        <taxon>Clostridia</taxon>
        <taxon>Eubacteriales</taxon>
        <taxon>Candidatus Fimadaptatus</taxon>
    </lineage>
</organism>
<accession>A0A9D1LS64</accession>
<name>A0A9D1LS64_9FIRM</name>
<proteinExistence type="predicted"/>
<sequence>MKFLDWFSARSRLTLALLTLGALLAIAIVTCTLALRAPEGSEQAAAQRDMMPRGTLLTLTTRYTGCEHAEARTEALVCDGEGVDRAGLEALYPDWQVLSFSSDGAALSRTLDAPCSRHCVLRLDGSRLTICRLQDGQLHELGSATISRETLDPELIAQLEAGYLTDTLAQAEAFIEGIES</sequence>
<dbReference type="EMBL" id="DVNK01000043">
    <property type="protein sequence ID" value="HIU47041.1"/>
    <property type="molecule type" value="Genomic_DNA"/>
</dbReference>
<dbReference type="Proteomes" id="UP000824123">
    <property type="component" value="Unassembled WGS sequence"/>
</dbReference>
<evidence type="ECO:0008006" key="3">
    <source>
        <dbReference type="Google" id="ProtNLM"/>
    </source>
</evidence>
<dbReference type="AlphaFoldDB" id="A0A9D1LS64"/>
<evidence type="ECO:0000313" key="1">
    <source>
        <dbReference type="EMBL" id="HIU47041.1"/>
    </source>
</evidence>
<protein>
    <recommendedName>
        <fullName evidence="3">Bypass of forespore C C-terminal domain-containing protein</fullName>
    </recommendedName>
</protein>
<reference evidence="1" key="2">
    <citation type="journal article" date="2021" name="PeerJ">
        <title>Extensive microbial diversity within the chicken gut microbiome revealed by metagenomics and culture.</title>
        <authorList>
            <person name="Gilroy R."/>
            <person name="Ravi A."/>
            <person name="Getino M."/>
            <person name="Pursley I."/>
            <person name="Horton D.L."/>
            <person name="Alikhan N.F."/>
            <person name="Baker D."/>
            <person name="Gharbi K."/>
            <person name="Hall N."/>
            <person name="Watson M."/>
            <person name="Adriaenssens E.M."/>
            <person name="Foster-Nyarko E."/>
            <person name="Jarju S."/>
            <person name="Secka A."/>
            <person name="Antonio M."/>
            <person name="Oren A."/>
            <person name="Chaudhuri R.R."/>
            <person name="La Ragione R."/>
            <person name="Hildebrand F."/>
            <person name="Pallen M.J."/>
        </authorList>
    </citation>
    <scope>NUCLEOTIDE SEQUENCE</scope>
    <source>
        <strain evidence="1">ChiSxjej2B14-8506</strain>
    </source>
</reference>
<evidence type="ECO:0000313" key="2">
    <source>
        <dbReference type="Proteomes" id="UP000824123"/>
    </source>
</evidence>
<comment type="caution">
    <text evidence="1">The sequence shown here is derived from an EMBL/GenBank/DDBJ whole genome shotgun (WGS) entry which is preliminary data.</text>
</comment>